<dbReference type="EMBL" id="SAUN01000001">
    <property type="protein sequence ID" value="RVX37743.1"/>
    <property type="molecule type" value="Genomic_DNA"/>
</dbReference>
<evidence type="ECO:0000313" key="2">
    <source>
        <dbReference type="EMBL" id="RVX37743.1"/>
    </source>
</evidence>
<comment type="caution">
    <text evidence="2">The sequence shown here is derived from an EMBL/GenBank/DDBJ whole genome shotgun (WGS) entry which is preliminary data.</text>
</comment>
<evidence type="ECO:0000313" key="3">
    <source>
        <dbReference type="Proteomes" id="UP000284824"/>
    </source>
</evidence>
<feature type="region of interest" description="Disordered" evidence="1">
    <location>
        <begin position="145"/>
        <end position="193"/>
    </location>
</feature>
<organism evidence="2 3">
    <name type="scientific">Nonomuraea polychroma</name>
    <dbReference type="NCBI Taxonomy" id="46176"/>
    <lineage>
        <taxon>Bacteria</taxon>
        <taxon>Bacillati</taxon>
        <taxon>Actinomycetota</taxon>
        <taxon>Actinomycetes</taxon>
        <taxon>Streptosporangiales</taxon>
        <taxon>Streptosporangiaceae</taxon>
        <taxon>Nonomuraea</taxon>
    </lineage>
</organism>
<keyword evidence="3" id="KW-1185">Reference proteome</keyword>
<accession>A0A438LWG1</accession>
<reference evidence="2 3" key="1">
    <citation type="submission" date="2019-01" db="EMBL/GenBank/DDBJ databases">
        <title>Sequencing the genomes of 1000 actinobacteria strains.</title>
        <authorList>
            <person name="Klenk H.-P."/>
        </authorList>
    </citation>
    <scope>NUCLEOTIDE SEQUENCE [LARGE SCALE GENOMIC DNA]</scope>
    <source>
        <strain evidence="2 3">DSM 43925</strain>
    </source>
</reference>
<dbReference type="AlphaFoldDB" id="A0A438LWG1"/>
<dbReference type="Proteomes" id="UP000284824">
    <property type="component" value="Unassembled WGS sequence"/>
</dbReference>
<feature type="compositionally biased region" description="Pro residues" evidence="1">
    <location>
        <begin position="155"/>
        <end position="176"/>
    </location>
</feature>
<feature type="compositionally biased region" description="Low complexity" evidence="1">
    <location>
        <begin position="234"/>
        <end position="253"/>
    </location>
</feature>
<proteinExistence type="predicted"/>
<name>A0A438LWG1_9ACTN</name>
<protein>
    <submittedName>
        <fullName evidence="2">Uncharacterized protein</fullName>
    </submittedName>
</protein>
<sequence>MNSTGRTRTQRQMVRATATILRPESCRRNLKRWPQKAVCPLSWPPLKEMQTSGPHLFAASASAPNRPLTPTRLGEAASPWLPPPHTRTQAALITSSTTASRAGAMLIVLSLPAVPAHAAVATLQHVGLILDVLVVRVSRPLLREPRDSVQHAQAGPPPAATPPSTTPHPPQPPPSTPAARRNPRLPHPPPATPIPTCRHCLVRTPHGLSPPPCGDGDALTHADCRLRPLCSRPWEPSSSPEGHPHSGARPSSSGKGGSWVGSLSSAVCGGSRWVDPAAFRYVAPCLRRRQPSGERSM</sequence>
<feature type="region of interest" description="Disordered" evidence="1">
    <location>
        <begin position="234"/>
        <end position="262"/>
    </location>
</feature>
<evidence type="ECO:0000256" key="1">
    <source>
        <dbReference type="SAM" id="MobiDB-lite"/>
    </source>
</evidence>
<gene>
    <name evidence="2" type="ORF">EDD27_0017</name>
</gene>